<dbReference type="Gene3D" id="3.30.420.10">
    <property type="entry name" value="Ribonuclease H-like superfamily/Ribonuclease H"/>
    <property type="match status" value="1"/>
</dbReference>
<reference evidence="4 5" key="1">
    <citation type="submission" date="2014-05" db="EMBL/GenBank/DDBJ databases">
        <title>Genome Sequence of Flavobacterium sp. EM1321.</title>
        <authorList>
            <person name="Shin S.-K."/>
            <person name="Yi H."/>
        </authorList>
    </citation>
    <scope>NUCLEOTIDE SEQUENCE [LARGE SCALE GENOMIC DNA]</scope>
    <source>
        <strain evidence="4 5">EM1321</strain>
    </source>
</reference>
<dbReference type="SUPFAM" id="SSF53098">
    <property type="entry name" value="Ribonuclease H-like"/>
    <property type="match status" value="1"/>
</dbReference>
<keyword evidence="5" id="KW-1185">Reference proteome</keyword>
<dbReference type="eggNOG" id="COG1431">
    <property type="taxonomic scope" value="Bacteria"/>
</dbReference>
<dbReference type="PATRIC" id="fig|1492738.3.peg.1036"/>
<comment type="caution">
    <text evidence="4">The sequence shown here is derived from an EMBL/GenBank/DDBJ whole genome shotgun (WGS) entry which is preliminary data.</text>
</comment>
<evidence type="ECO:0000259" key="3">
    <source>
        <dbReference type="SMART" id="SM00950"/>
    </source>
</evidence>
<dbReference type="OrthoDB" id="54112at2"/>
<accession>A0A066WTI0</accession>
<dbReference type="GO" id="GO:0003676">
    <property type="term" value="F:nucleic acid binding"/>
    <property type="evidence" value="ECO:0007669"/>
    <property type="project" value="InterPro"/>
</dbReference>
<dbReference type="InterPro" id="IPR036397">
    <property type="entry name" value="RNaseH_sf"/>
</dbReference>
<dbReference type="AlphaFoldDB" id="A0A066WTI0"/>
<proteinExistence type="inferred from homology"/>
<evidence type="ECO:0000256" key="1">
    <source>
        <dbReference type="ARBA" id="ARBA00035012"/>
    </source>
</evidence>
<dbReference type="InterPro" id="IPR003165">
    <property type="entry name" value="Piwi"/>
</dbReference>
<evidence type="ECO:0000313" key="4">
    <source>
        <dbReference type="EMBL" id="KDN55853.1"/>
    </source>
</evidence>
<dbReference type="RefSeq" id="WP_035658611.1">
    <property type="nucleotide sequence ID" value="NZ_JNCA01000009.1"/>
</dbReference>
<organism evidence="4 5">
    <name type="scientific">Flavobacterium seoulense</name>
    <dbReference type="NCBI Taxonomy" id="1492738"/>
    <lineage>
        <taxon>Bacteria</taxon>
        <taxon>Pseudomonadati</taxon>
        <taxon>Bacteroidota</taxon>
        <taxon>Flavobacteriia</taxon>
        <taxon>Flavobacteriales</taxon>
        <taxon>Flavobacteriaceae</taxon>
        <taxon>Flavobacterium</taxon>
    </lineage>
</organism>
<evidence type="ECO:0000256" key="2">
    <source>
        <dbReference type="ARBA" id="ARBA00035032"/>
    </source>
</evidence>
<sequence>MTEAFLTTRRGFVQKLTLTRYDYLNWIIESEAQKAKLKNWLKNKSGFLTHEIEDTCFFTFERLLEESTKQYRASGEKTLSAPFKNTQLISNLIGTILKKELSKKYKQFFSQNIFIVSTIDLYPFNLLKAFEFNIEVFDSGHFLIHVNPVSKIVSSKVVDKEYLDYLKKSNLNNSKTTEMEFAVINHERNFRLKFDLLDECIFEKIEKLHSEKNMFTATFDYHFLANFSPEIFGKIVEHTSKDLKQAIMFLNDILSNIKLPSFLNLHEERYFKVNISELDRKNNLLIGSSFEVITIYSKSQTQYGLRIEFTRDSISRDELITIFLKNEELIEKLNDIKVVPATINAKIEQKTGWKNPYITNVFIDNVGAFSTSSLQSASYFHGIYKAVNNWNILPIVYEDLDIKVFENLMLHAFNKNATEFKILEPIIIKSTNEIDKQEVQRSIKNQAGKTMIAVFCKYKIPHDSFAPLKGFKYQIYQGDTTDNKQNRAKLSNFTCKCLEKMGGVIAAIADTSIAEDGYFIGIDLGHTTNGKEKFSNLGVSLFDSLGILLGDYVEKEIPRRENLIDTNCLNAFKKLDKMLEAKKLNKPKHLIIHRDGKLHFKDINILVSCVETVWGKINVDIVEIIKSGFPVMAIKDETNKPINPISGTSYQDDIHKYAILATNVQADEQSAVINPIIIKHKYGELEFSKIVEQVYWFTKVYTNNLYNSTRLPATTLKANNVVGTSKKLHRSTYLG</sequence>
<gene>
    <name evidence="4" type="ORF">FEM21_10440</name>
</gene>
<feature type="domain" description="Piwi" evidence="3">
    <location>
        <begin position="425"/>
        <end position="729"/>
    </location>
</feature>
<dbReference type="SMART" id="SM00950">
    <property type="entry name" value="Piwi"/>
    <property type="match status" value="1"/>
</dbReference>
<evidence type="ECO:0000313" key="5">
    <source>
        <dbReference type="Proteomes" id="UP000027064"/>
    </source>
</evidence>
<comment type="similarity">
    <text evidence="1">Belongs to the argonaute family. Long pAgo subfamily.</text>
</comment>
<dbReference type="InterPro" id="IPR012337">
    <property type="entry name" value="RNaseH-like_sf"/>
</dbReference>
<dbReference type="Proteomes" id="UP000027064">
    <property type="component" value="Unassembled WGS sequence"/>
</dbReference>
<dbReference type="EMBL" id="JNCA01000009">
    <property type="protein sequence ID" value="KDN55853.1"/>
    <property type="molecule type" value="Genomic_DNA"/>
</dbReference>
<dbReference type="STRING" id="1492738.FEM21_10440"/>
<protein>
    <recommendedName>
        <fullName evidence="2">Protein argonaute</fullName>
    </recommendedName>
</protein>
<name>A0A066WTI0_9FLAO</name>